<organism evidence="1 2">
    <name type="scientific">Bacillus cereus</name>
    <dbReference type="NCBI Taxonomy" id="1396"/>
    <lineage>
        <taxon>Bacteria</taxon>
        <taxon>Bacillati</taxon>
        <taxon>Bacillota</taxon>
        <taxon>Bacilli</taxon>
        <taxon>Bacillales</taxon>
        <taxon>Bacillaceae</taxon>
        <taxon>Bacillus</taxon>
        <taxon>Bacillus cereus group</taxon>
    </lineage>
</organism>
<accession>A0ABD7DPI8</accession>
<geneLocation type="plasmid" evidence="1 2">
    <name>pVKMB-370_3</name>
</geneLocation>
<gene>
    <name evidence="1" type="ORF">JTF64_29480</name>
</gene>
<evidence type="ECO:0008006" key="3">
    <source>
        <dbReference type="Google" id="ProtNLM"/>
    </source>
</evidence>
<dbReference type="AlphaFoldDB" id="A0ABD7DPI8"/>
<proteinExistence type="predicted"/>
<reference evidence="1 2" key="1">
    <citation type="submission" date="2021-02" db="EMBL/GenBank/DDBJ databases">
        <title>Bacillus cereus VKM B-370.</title>
        <authorList>
            <person name="Kazantseva O.A."/>
            <person name="Piligrimova E.G."/>
            <person name="Buzikov R.M."/>
            <person name="Shadrin A.M."/>
        </authorList>
    </citation>
    <scope>NUCLEOTIDE SEQUENCE [LARGE SCALE GENOMIC DNA]</scope>
    <source>
        <strain evidence="1 2">VKM B-370</strain>
        <plasmid evidence="1 2">pVKMB-370_3</plasmid>
    </source>
</reference>
<dbReference type="RefSeq" id="WP_205190616.1">
    <property type="nucleotide sequence ID" value="NZ_CP070342.1"/>
</dbReference>
<dbReference type="PROSITE" id="PS51257">
    <property type="entry name" value="PROKAR_LIPOPROTEIN"/>
    <property type="match status" value="1"/>
</dbReference>
<dbReference type="Proteomes" id="UP000663613">
    <property type="component" value="Plasmid pVKMB-370_3"/>
</dbReference>
<evidence type="ECO:0000313" key="2">
    <source>
        <dbReference type="Proteomes" id="UP000663613"/>
    </source>
</evidence>
<evidence type="ECO:0000313" key="1">
    <source>
        <dbReference type="EMBL" id="QRY18699.1"/>
    </source>
</evidence>
<name>A0ABD7DPI8_BACCE</name>
<keyword evidence="1" id="KW-0614">Plasmid</keyword>
<dbReference type="EMBL" id="CP070342">
    <property type="protein sequence ID" value="QRY18699.1"/>
    <property type="molecule type" value="Genomic_DNA"/>
</dbReference>
<sequence length="157" mass="17808">MKKIPYLCSVVIVSLGLIGCSNTIEKTNSSGSKQVENSEDSVLSIKKEISEIKLTRVEDNKISKSETYNEDLIKEFNKAIQNSTSEKIDLKKQKEKKSVCSNMTVTFKDDSKEEFLVWNENNNQIIITKDTNEKSTQGLKLNKETPKMVTNLLNNLK</sequence>
<protein>
    <recommendedName>
        <fullName evidence="3">Lipoprotein</fullName>
    </recommendedName>
</protein>